<dbReference type="OrthoDB" id="2953449at2759"/>
<feature type="compositionally biased region" description="Low complexity" evidence="1">
    <location>
        <begin position="252"/>
        <end position="261"/>
    </location>
</feature>
<feature type="region of interest" description="Disordered" evidence="1">
    <location>
        <begin position="186"/>
        <end position="265"/>
    </location>
</feature>
<accession>A0A550CF94</accession>
<dbReference type="STRING" id="97359.A0A550CF94"/>
<proteinExistence type="predicted"/>
<protein>
    <submittedName>
        <fullName evidence="2">Uncharacterized protein</fullName>
    </submittedName>
</protein>
<keyword evidence="3" id="KW-1185">Reference proteome</keyword>
<sequence length="356" mass="40795">MFLTQMEHLEYYWGLQKGELDLATPLNHIELRSDMAEMMNDLKWALMPTHETLEAMNALSDFNKAAGIGSRKLYTEELPDVEYEYEFVPLSMLHIDRPTLYFSNGTKLKTLHAPYSKMPRIKSRAHPFFVVFRAEDNITSAAPSCLSKTKADRLTWAVYHATHRWVDRPPMEFVVGPNVWKKHRHPLSDDGSVARAQLKTVRSVHPRMELRSARKSTKAPCPHSKTRKTRPSPYDCTRRPRCPKSAALPRTSKSSSSEASEVGVERDLHGWLDGVRREVKRLSPALEPEDEQLAAYKNEAVRDPANALRPTLSNLIVGLMGQTYPDDHAQFCSNDWAMHKYRTPLWSSKAREEANR</sequence>
<organism evidence="2 3">
    <name type="scientific">Schizophyllum amplum</name>
    <dbReference type="NCBI Taxonomy" id="97359"/>
    <lineage>
        <taxon>Eukaryota</taxon>
        <taxon>Fungi</taxon>
        <taxon>Dikarya</taxon>
        <taxon>Basidiomycota</taxon>
        <taxon>Agaricomycotina</taxon>
        <taxon>Agaricomycetes</taxon>
        <taxon>Agaricomycetidae</taxon>
        <taxon>Agaricales</taxon>
        <taxon>Schizophyllaceae</taxon>
        <taxon>Schizophyllum</taxon>
    </lineage>
</organism>
<dbReference type="AlphaFoldDB" id="A0A550CF94"/>
<evidence type="ECO:0000256" key="1">
    <source>
        <dbReference type="SAM" id="MobiDB-lite"/>
    </source>
</evidence>
<reference evidence="2 3" key="1">
    <citation type="journal article" date="2019" name="New Phytol.">
        <title>Comparative genomics reveals unique wood-decay strategies and fruiting body development in the Schizophyllaceae.</title>
        <authorList>
            <person name="Almasi E."/>
            <person name="Sahu N."/>
            <person name="Krizsan K."/>
            <person name="Balint B."/>
            <person name="Kovacs G.M."/>
            <person name="Kiss B."/>
            <person name="Cseklye J."/>
            <person name="Drula E."/>
            <person name="Henrissat B."/>
            <person name="Nagy I."/>
            <person name="Chovatia M."/>
            <person name="Adam C."/>
            <person name="LaButti K."/>
            <person name="Lipzen A."/>
            <person name="Riley R."/>
            <person name="Grigoriev I.V."/>
            <person name="Nagy L.G."/>
        </authorList>
    </citation>
    <scope>NUCLEOTIDE SEQUENCE [LARGE SCALE GENOMIC DNA]</scope>
    <source>
        <strain evidence="2 3">NL-1724</strain>
    </source>
</reference>
<name>A0A550CF94_9AGAR</name>
<comment type="caution">
    <text evidence="2">The sequence shown here is derived from an EMBL/GenBank/DDBJ whole genome shotgun (WGS) entry which is preliminary data.</text>
</comment>
<gene>
    <name evidence="2" type="ORF">BD626DRAFT_402475</name>
</gene>
<evidence type="ECO:0000313" key="3">
    <source>
        <dbReference type="Proteomes" id="UP000320762"/>
    </source>
</evidence>
<evidence type="ECO:0000313" key="2">
    <source>
        <dbReference type="EMBL" id="TRM63454.1"/>
    </source>
</evidence>
<dbReference type="EMBL" id="VDMD01000009">
    <property type="protein sequence ID" value="TRM63454.1"/>
    <property type="molecule type" value="Genomic_DNA"/>
</dbReference>
<dbReference type="Proteomes" id="UP000320762">
    <property type="component" value="Unassembled WGS sequence"/>
</dbReference>